<gene>
    <name evidence="1" type="ORF">UV58_C0025G0013</name>
</gene>
<reference evidence="1 2" key="1">
    <citation type="journal article" date="2015" name="Nature">
        <title>rRNA introns, odd ribosomes, and small enigmatic genomes across a large radiation of phyla.</title>
        <authorList>
            <person name="Brown C.T."/>
            <person name="Hug L.A."/>
            <person name="Thomas B.C."/>
            <person name="Sharon I."/>
            <person name="Castelle C.J."/>
            <person name="Singh A."/>
            <person name="Wilkins M.J."/>
            <person name="Williams K.H."/>
            <person name="Banfield J.F."/>
        </authorList>
    </citation>
    <scope>NUCLEOTIDE SEQUENCE [LARGE SCALE GENOMIC DNA]</scope>
</reference>
<organism evidence="1 2">
    <name type="scientific">Candidatus Wolfebacteria bacterium GW2011_GWC1_43_10</name>
    <dbReference type="NCBI Taxonomy" id="1619011"/>
    <lineage>
        <taxon>Bacteria</taxon>
        <taxon>Candidatus Wolfeibacteriota</taxon>
    </lineage>
</organism>
<accession>A0A0G1EDV8</accession>
<proteinExistence type="predicted"/>
<protein>
    <recommendedName>
        <fullName evidence="3">Nucleoid-associated protein</fullName>
    </recommendedName>
</protein>
<dbReference type="EMBL" id="LCFA01000025">
    <property type="protein sequence ID" value="KKS81236.1"/>
    <property type="molecule type" value="Genomic_DNA"/>
</dbReference>
<dbReference type="InterPro" id="IPR004401">
    <property type="entry name" value="YbaB/EbfC"/>
</dbReference>
<name>A0A0G1EDV8_9BACT</name>
<evidence type="ECO:0000313" key="1">
    <source>
        <dbReference type="EMBL" id="KKS81236.1"/>
    </source>
</evidence>
<evidence type="ECO:0000313" key="2">
    <source>
        <dbReference type="Proteomes" id="UP000034810"/>
    </source>
</evidence>
<comment type="caution">
    <text evidence="1">The sequence shown here is derived from an EMBL/GenBank/DDBJ whole genome shotgun (WGS) entry which is preliminary data.</text>
</comment>
<dbReference type="Proteomes" id="UP000034810">
    <property type="component" value="Unassembled WGS sequence"/>
</dbReference>
<sequence>MFNPLKALSGVGDMLKSGGDMTKMAKIAFEMQKKLGAMSFSVREGDVEVVMNGNQEVQSITIAGNPNESARRALNNVIKQSQQAAAGQMNEITKMMQ</sequence>
<evidence type="ECO:0008006" key="3">
    <source>
        <dbReference type="Google" id="ProtNLM"/>
    </source>
</evidence>
<dbReference type="Gene3D" id="3.30.1310.10">
    <property type="entry name" value="Nucleoid-associated protein YbaB-like domain"/>
    <property type="match status" value="1"/>
</dbReference>
<dbReference type="AlphaFoldDB" id="A0A0G1EDV8"/>
<dbReference type="Pfam" id="PF02575">
    <property type="entry name" value="YbaB_DNA_bd"/>
    <property type="match status" value="1"/>
</dbReference>
<dbReference type="SUPFAM" id="SSF82607">
    <property type="entry name" value="YbaB-like"/>
    <property type="match status" value="1"/>
</dbReference>
<dbReference type="GO" id="GO:0003677">
    <property type="term" value="F:DNA binding"/>
    <property type="evidence" value="ECO:0007669"/>
    <property type="project" value="InterPro"/>
</dbReference>
<dbReference type="InterPro" id="IPR036894">
    <property type="entry name" value="YbaB-like_sf"/>
</dbReference>